<keyword evidence="3" id="KW-1185">Reference proteome</keyword>
<feature type="compositionally biased region" description="Polar residues" evidence="1">
    <location>
        <begin position="671"/>
        <end position="681"/>
    </location>
</feature>
<feature type="compositionally biased region" description="Basic and acidic residues" evidence="1">
    <location>
        <begin position="463"/>
        <end position="475"/>
    </location>
</feature>
<name>A0AAE0W8C2_9BIVA</name>
<dbReference type="EMBL" id="JAEAOA010000042">
    <property type="protein sequence ID" value="KAK3603960.1"/>
    <property type="molecule type" value="Genomic_DNA"/>
</dbReference>
<evidence type="ECO:0000313" key="2">
    <source>
        <dbReference type="EMBL" id="KAK3603960.1"/>
    </source>
</evidence>
<dbReference type="PANTHER" id="PTHR21541">
    <property type="entry name" value="BTB POZ DOMAIN CONTAINING 12"/>
    <property type="match status" value="1"/>
</dbReference>
<dbReference type="AlphaFoldDB" id="A0AAE0W8C2"/>
<reference evidence="2" key="2">
    <citation type="journal article" date="2021" name="Genome Biol. Evol.">
        <title>Developing a high-quality reference genome for a parasitic bivalve with doubly uniparental inheritance (Bivalvia: Unionida).</title>
        <authorList>
            <person name="Smith C.H."/>
        </authorList>
    </citation>
    <scope>NUCLEOTIDE SEQUENCE</scope>
    <source>
        <strain evidence="2">CHS0354</strain>
        <tissue evidence="2">Mantle</tissue>
    </source>
</reference>
<feature type="compositionally biased region" description="Low complexity" evidence="1">
    <location>
        <begin position="269"/>
        <end position="283"/>
    </location>
</feature>
<organism evidence="2 3">
    <name type="scientific">Potamilus streckersoni</name>
    <dbReference type="NCBI Taxonomy" id="2493646"/>
    <lineage>
        <taxon>Eukaryota</taxon>
        <taxon>Metazoa</taxon>
        <taxon>Spiralia</taxon>
        <taxon>Lophotrochozoa</taxon>
        <taxon>Mollusca</taxon>
        <taxon>Bivalvia</taxon>
        <taxon>Autobranchia</taxon>
        <taxon>Heteroconchia</taxon>
        <taxon>Palaeoheterodonta</taxon>
        <taxon>Unionida</taxon>
        <taxon>Unionoidea</taxon>
        <taxon>Unionidae</taxon>
        <taxon>Ambleminae</taxon>
        <taxon>Lampsilini</taxon>
        <taxon>Potamilus</taxon>
    </lineage>
</organism>
<feature type="region of interest" description="Disordered" evidence="1">
    <location>
        <begin position="460"/>
        <end position="487"/>
    </location>
</feature>
<feature type="region of interest" description="Disordered" evidence="1">
    <location>
        <begin position="1"/>
        <end position="23"/>
    </location>
</feature>
<feature type="non-terminal residue" evidence="2">
    <location>
        <position position="1"/>
    </location>
</feature>
<dbReference type="PANTHER" id="PTHR21541:SF3">
    <property type="entry name" value="STRUCTURE-SPECIFIC ENDONUCLEASE SUBUNIT SLX4"/>
    <property type="match status" value="1"/>
</dbReference>
<feature type="region of interest" description="Disordered" evidence="1">
    <location>
        <begin position="79"/>
        <end position="106"/>
    </location>
</feature>
<feature type="region of interest" description="Disordered" evidence="1">
    <location>
        <begin position="655"/>
        <end position="684"/>
    </location>
</feature>
<accession>A0AAE0W8C2</accession>
<sequence>MSDHEKRMSHKKATAKLSLQKRSKDVKMQVKKVLEGGAGSVNLNETLEFKKCVKKDAEIKGIGGEFQDKFSYSKRLAHSSNKISEENTGNESLVLPGEGTAGSGKDMDDQTTFCQICHKDLSHMNSQRKSQHVNKCVDKMEQEQKDEEQRRRLLEKAKTAVLDCPLCGKPFKSETSRSSHLKKCAAELGVSTDKMLLLVKKQEEERQIAVAAGIIPNISRSLLKKQPSSSETSVSRKKKIKEPRSQFDEDVQMAMAISSSLAEEKQLLDSDQISITGSTSSSSARETKKSRQKKQEEGEPLLFALSEEEKKKRLSNRVTSLILSQSSQEKENFDCTPVLKESNLGRKKIENQSGSDDQESIEVPGLWTRSILSEKDTANKAMFYVRSLMPPIEISKASAGSRHLPKSPGKCRSVDQDKGAHKLDSSVEPPHAVTKADYDTTSETIIASTQTAIILAELAGDDDGGRNQKDEEESKMSQNSQHNIESSKWFHDHIKENEETEKLIDSELMHASGFYPEELVVPKEKENVDCTPVLKESNLGRKKIENQSGSDDQESIEVPGLWIRSILSEKDTANKAVFYVRSLMPPIEISKSSAGSRHLPKSPGKCRSVDQNKGAHKLDSSAEPPHAVTKADYDTTSETIIASTQTAIILAELAGDDDGGRNQKDEEESKMSQNSQHNIESSKWFHDHIKKNEETELIDSELMHASGFYPEELVVPK</sequence>
<gene>
    <name evidence="2" type="ORF">CHS0354_000086</name>
</gene>
<proteinExistence type="predicted"/>
<evidence type="ECO:0000256" key="1">
    <source>
        <dbReference type="SAM" id="MobiDB-lite"/>
    </source>
</evidence>
<feature type="compositionally biased region" description="Basic and acidic residues" evidence="1">
    <location>
        <begin position="285"/>
        <end position="297"/>
    </location>
</feature>
<feature type="compositionally biased region" description="Polar residues" evidence="1">
    <location>
        <begin position="476"/>
        <end position="486"/>
    </location>
</feature>
<feature type="compositionally biased region" description="Basic and acidic residues" evidence="1">
    <location>
        <begin position="412"/>
        <end position="425"/>
    </location>
</feature>
<feature type="region of interest" description="Disordered" evidence="1">
    <location>
        <begin position="223"/>
        <end position="249"/>
    </location>
</feature>
<evidence type="ECO:0000313" key="3">
    <source>
        <dbReference type="Proteomes" id="UP001195483"/>
    </source>
</evidence>
<feature type="region of interest" description="Disordered" evidence="1">
    <location>
        <begin position="591"/>
        <end position="633"/>
    </location>
</feature>
<dbReference type="GO" id="GO:0033557">
    <property type="term" value="C:Slx1-Slx4 complex"/>
    <property type="evidence" value="ECO:0007669"/>
    <property type="project" value="TreeGrafter"/>
</dbReference>
<protein>
    <submittedName>
        <fullName evidence="2">Uncharacterized protein</fullName>
    </submittedName>
</protein>
<feature type="region of interest" description="Disordered" evidence="1">
    <location>
        <begin position="397"/>
        <end position="436"/>
    </location>
</feature>
<reference evidence="2" key="1">
    <citation type="journal article" date="2021" name="Genome Biol. Evol.">
        <title>A High-Quality Reference Genome for a Parasitic Bivalve with Doubly Uniparental Inheritance (Bivalvia: Unionida).</title>
        <authorList>
            <person name="Smith C.H."/>
        </authorList>
    </citation>
    <scope>NUCLEOTIDE SEQUENCE</scope>
    <source>
        <strain evidence="2">CHS0354</strain>
    </source>
</reference>
<feature type="compositionally biased region" description="Basic and acidic residues" evidence="1">
    <location>
        <begin position="658"/>
        <end position="670"/>
    </location>
</feature>
<feature type="compositionally biased region" description="Polar residues" evidence="1">
    <location>
        <begin position="79"/>
        <end position="91"/>
    </location>
</feature>
<feature type="region of interest" description="Disordered" evidence="1">
    <location>
        <begin position="268"/>
        <end position="302"/>
    </location>
</feature>
<comment type="caution">
    <text evidence="2">The sequence shown here is derived from an EMBL/GenBank/DDBJ whole genome shotgun (WGS) entry which is preliminary data.</text>
</comment>
<reference evidence="2" key="3">
    <citation type="submission" date="2023-05" db="EMBL/GenBank/DDBJ databases">
        <authorList>
            <person name="Smith C.H."/>
        </authorList>
    </citation>
    <scope>NUCLEOTIDE SEQUENCE</scope>
    <source>
        <strain evidence="2">CHS0354</strain>
        <tissue evidence="2">Mantle</tissue>
    </source>
</reference>
<dbReference type="GO" id="GO:0000712">
    <property type="term" value="P:resolution of meiotic recombination intermediates"/>
    <property type="evidence" value="ECO:0007669"/>
    <property type="project" value="TreeGrafter"/>
</dbReference>
<dbReference type="Proteomes" id="UP001195483">
    <property type="component" value="Unassembled WGS sequence"/>
</dbReference>